<dbReference type="EMBL" id="QUAB01000032">
    <property type="protein sequence ID" value="REJ06737.1"/>
    <property type="molecule type" value="Genomic_DNA"/>
</dbReference>
<feature type="domain" description="VanZ-like" evidence="2">
    <location>
        <begin position="17"/>
        <end position="130"/>
    </location>
</feature>
<protein>
    <submittedName>
        <fullName evidence="3">VanZ family protein</fullName>
    </submittedName>
</protein>
<accession>A0A371NVR5</accession>
<evidence type="ECO:0000256" key="1">
    <source>
        <dbReference type="SAM" id="Phobius"/>
    </source>
</evidence>
<name>A0A371NVR5_9MICO</name>
<gene>
    <name evidence="3" type="ORF">DY023_05115</name>
</gene>
<dbReference type="InterPro" id="IPR006976">
    <property type="entry name" value="VanZ-like"/>
</dbReference>
<dbReference type="InterPro" id="IPR053150">
    <property type="entry name" value="Teicoplanin_resist-assoc"/>
</dbReference>
<reference evidence="3 4" key="1">
    <citation type="submission" date="2018-08" db="EMBL/GenBank/DDBJ databases">
        <title>Isolation, diversity and antifungal activity of Actinobacteria from cow dung.</title>
        <authorList>
            <person name="Ling L."/>
        </authorList>
    </citation>
    <scope>NUCLEOTIDE SEQUENCE [LARGE SCALE GENOMIC DNA]</scope>
    <source>
        <strain evidence="3 4">NEAU-LLE</strain>
    </source>
</reference>
<sequence>MSTSLGPRILVALAAVVAVLALTFSPHWIVAPARGAFMQLAHFWAGPVVEPMSFLQVEGTLNALLFVPLGAALALLLSRRWWILAPLIAFALSFGVELMQNRIPGRVPDMDDVLWNTVGAVVGAALAGLIRLLGDAMRQTRHP</sequence>
<evidence type="ECO:0000313" key="4">
    <source>
        <dbReference type="Proteomes" id="UP000262172"/>
    </source>
</evidence>
<keyword evidence="1" id="KW-1133">Transmembrane helix</keyword>
<dbReference type="AlphaFoldDB" id="A0A371NVR5"/>
<dbReference type="Pfam" id="PF04892">
    <property type="entry name" value="VanZ"/>
    <property type="match status" value="1"/>
</dbReference>
<feature type="transmembrane region" description="Helical" evidence="1">
    <location>
        <begin position="82"/>
        <end position="101"/>
    </location>
</feature>
<keyword evidence="1" id="KW-0472">Membrane</keyword>
<dbReference type="PANTHER" id="PTHR36834:SF1">
    <property type="entry name" value="INTEGRAL MEMBRANE PROTEIN"/>
    <property type="match status" value="1"/>
</dbReference>
<evidence type="ECO:0000313" key="3">
    <source>
        <dbReference type="EMBL" id="REJ06737.1"/>
    </source>
</evidence>
<dbReference type="PANTHER" id="PTHR36834">
    <property type="entry name" value="MEMBRANE PROTEIN-RELATED"/>
    <property type="match status" value="1"/>
</dbReference>
<feature type="transmembrane region" description="Helical" evidence="1">
    <location>
        <begin position="113"/>
        <end position="133"/>
    </location>
</feature>
<organism evidence="3 4">
    <name type="scientific">Microbacterium bovistercoris</name>
    <dbReference type="NCBI Taxonomy" id="2293570"/>
    <lineage>
        <taxon>Bacteria</taxon>
        <taxon>Bacillati</taxon>
        <taxon>Actinomycetota</taxon>
        <taxon>Actinomycetes</taxon>
        <taxon>Micrococcales</taxon>
        <taxon>Microbacteriaceae</taxon>
        <taxon>Microbacterium</taxon>
    </lineage>
</organism>
<dbReference type="OrthoDB" id="3787741at2"/>
<keyword evidence="1" id="KW-0812">Transmembrane</keyword>
<comment type="caution">
    <text evidence="3">The sequence shown here is derived from an EMBL/GenBank/DDBJ whole genome shotgun (WGS) entry which is preliminary data.</text>
</comment>
<dbReference type="RefSeq" id="WP_116241268.1">
    <property type="nucleotide sequence ID" value="NZ_QUAB01000032.1"/>
</dbReference>
<proteinExistence type="predicted"/>
<keyword evidence="4" id="KW-1185">Reference proteome</keyword>
<evidence type="ECO:0000259" key="2">
    <source>
        <dbReference type="Pfam" id="PF04892"/>
    </source>
</evidence>
<dbReference type="Proteomes" id="UP000262172">
    <property type="component" value="Unassembled WGS sequence"/>
</dbReference>
<feature type="transmembrane region" description="Helical" evidence="1">
    <location>
        <begin position="59"/>
        <end position="77"/>
    </location>
</feature>